<protein>
    <submittedName>
        <fullName evidence="1">Uncharacterized protein</fullName>
    </submittedName>
</protein>
<sequence>MFRYNNIKFPHFNITIIYSKTNNLQKNICPETNPGMNGWLDLFGNYLQIYPKDYFVKDVISNDGEMKLEWKGLQALTVPVAYQTTSQCPLMLISTSMYNPHCNMYRH</sequence>
<reference evidence="1 2" key="1">
    <citation type="journal article" date="2021" name="J. Hered.">
        <title>A chromosome-level genome assembly of the parasitoid wasp, Cotesia glomerata (Hymenoptera: Braconidae).</title>
        <authorList>
            <person name="Pinto B.J."/>
            <person name="Weis J.J."/>
            <person name="Gamble T."/>
            <person name="Ode P.J."/>
            <person name="Paul R."/>
            <person name="Zaspel J.M."/>
        </authorList>
    </citation>
    <scope>NUCLEOTIDE SEQUENCE [LARGE SCALE GENOMIC DNA]</scope>
    <source>
        <strain evidence="1">CgM1</strain>
    </source>
</reference>
<name>A0AAV7J221_COTGL</name>
<keyword evidence="2" id="KW-1185">Reference proteome</keyword>
<proteinExistence type="predicted"/>
<gene>
    <name evidence="1" type="ORF">KQX54_010369</name>
</gene>
<dbReference type="AlphaFoldDB" id="A0AAV7J221"/>
<comment type="caution">
    <text evidence="1">The sequence shown here is derived from an EMBL/GenBank/DDBJ whole genome shotgun (WGS) entry which is preliminary data.</text>
</comment>
<evidence type="ECO:0000313" key="1">
    <source>
        <dbReference type="EMBL" id="KAH0564222.1"/>
    </source>
</evidence>
<evidence type="ECO:0000313" key="2">
    <source>
        <dbReference type="Proteomes" id="UP000826195"/>
    </source>
</evidence>
<organism evidence="1 2">
    <name type="scientific">Cotesia glomerata</name>
    <name type="common">Lepidopteran parasitic wasp</name>
    <name type="synonym">Apanteles glomeratus</name>
    <dbReference type="NCBI Taxonomy" id="32391"/>
    <lineage>
        <taxon>Eukaryota</taxon>
        <taxon>Metazoa</taxon>
        <taxon>Ecdysozoa</taxon>
        <taxon>Arthropoda</taxon>
        <taxon>Hexapoda</taxon>
        <taxon>Insecta</taxon>
        <taxon>Pterygota</taxon>
        <taxon>Neoptera</taxon>
        <taxon>Endopterygota</taxon>
        <taxon>Hymenoptera</taxon>
        <taxon>Apocrita</taxon>
        <taxon>Ichneumonoidea</taxon>
        <taxon>Braconidae</taxon>
        <taxon>Microgastrinae</taxon>
        <taxon>Cotesia</taxon>
    </lineage>
</organism>
<dbReference type="EMBL" id="JAHXZJ010000002">
    <property type="protein sequence ID" value="KAH0564222.1"/>
    <property type="molecule type" value="Genomic_DNA"/>
</dbReference>
<accession>A0AAV7J221</accession>
<dbReference type="Proteomes" id="UP000826195">
    <property type="component" value="Unassembled WGS sequence"/>
</dbReference>